<sequence>METKTRMEAIIAVIYLIIIFVIKNIVLDKKYDKNKSELIFNSLSFLLIPYFLALKQISLAAIVLIVIVWQYFISKRRKNK</sequence>
<evidence type="ECO:0000313" key="3">
    <source>
        <dbReference type="Proteomes" id="UP000192468"/>
    </source>
</evidence>
<dbReference type="RefSeq" id="WP_084114761.1">
    <property type="nucleotide sequence ID" value="NZ_FWXH01000003.1"/>
</dbReference>
<name>A0A1W1XBV9_9CLOT</name>
<accession>A0A1W1XBV9</accession>
<keyword evidence="3" id="KW-1185">Reference proteome</keyword>
<dbReference type="STRING" id="1121291.SAMN02745134_01263"/>
<feature type="transmembrane region" description="Helical" evidence="1">
    <location>
        <begin position="7"/>
        <end position="27"/>
    </location>
</feature>
<reference evidence="2 3" key="1">
    <citation type="submission" date="2017-04" db="EMBL/GenBank/DDBJ databases">
        <authorList>
            <person name="Afonso C.L."/>
            <person name="Miller P.J."/>
            <person name="Scott M.A."/>
            <person name="Spackman E."/>
            <person name="Goraichik I."/>
            <person name="Dimitrov K.M."/>
            <person name="Suarez D.L."/>
            <person name="Swayne D.E."/>
        </authorList>
    </citation>
    <scope>NUCLEOTIDE SEQUENCE [LARGE SCALE GENOMIC DNA]</scope>
    <source>
        <strain evidence="2 3">DSM 12555</strain>
    </source>
</reference>
<evidence type="ECO:0000313" key="2">
    <source>
        <dbReference type="EMBL" id="SMC21367.1"/>
    </source>
</evidence>
<dbReference type="AlphaFoldDB" id="A0A1W1XBV9"/>
<dbReference type="Proteomes" id="UP000192468">
    <property type="component" value="Unassembled WGS sequence"/>
</dbReference>
<organism evidence="2 3">
    <name type="scientific">Clostridium acidisoli DSM 12555</name>
    <dbReference type="NCBI Taxonomy" id="1121291"/>
    <lineage>
        <taxon>Bacteria</taxon>
        <taxon>Bacillati</taxon>
        <taxon>Bacillota</taxon>
        <taxon>Clostridia</taxon>
        <taxon>Eubacteriales</taxon>
        <taxon>Clostridiaceae</taxon>
        <taxon>Clostridium</taxon>
    </lineage>
</organism>
<feature type="transmembrane region" description="Helical" evidence="1">
    <location>
        <begin position="47"/>
        <end position="72"/>
    </location>
</feature>
<keyword evidence="1" id="KW-0812">Transmembrane</keyword>
<proteinExistence type="predicted"/>
<gene>
    <name evidence="2" type="ORF">SAMN02745134_01263</name>
</gene>
<evidence type="ECO:0000256" key="1">
    <source>
        <dbReference type="SAM" id="Phobius"/>
    </source>
</evidence>
<keyword evidence="1" id="KW-1133">Transmembrane helix</keyword>
<dbReference type="EMBL" id="FWXH01000003">
    <property type="protein sequence ID" value="SMC21367.1"/>
    <property type="molecule type" value="Genomic_DNA"/>
</dbReference>
<protein>
    <submittedName>
        <fullName evidence="2">Uncharacterized protein</fullName>
    </submittedName>
</protein>
<keyword evidence="1" id="KW-0472">Membrane</keyword>